<protein>
    <recommendedName>
        <fullName evidence="6">Large ribosomal subunit protein bL9</fullName>
    </recommendedName>
    <alternativeName>
        <fullName evidence="7">50S ribosomal protein L9</fullName>
    </alternativeName>
</protein>
<organism evidence="10 11">
    <name type="scientific">Candidatus Nomurabacteria bacterium GW2011_GWE1_35_16</name>
    <dbReference type="NCBI Taxonomy" id="1618761"/>
    <lineage>
        <taxon>Bacteria</taxon>
        <taxon>Candidatus Nomuraibacteriota</taxon>
    </lineage>
</organism>
<dbReference type="PANTHER" id="PTHR21368">
    <property type="entry name" value="50S RIBOSOMAL PROTEIN L9"/>
    <property type="match status" value="1"/>
</dbReference>
<gene>
    <name evidence="10" type="ORF">UR64_C0010G0003</name>
</gene>
<dbReference type="InterPro" id="IPR000244">
    <property type="entry name" value="Ribosomal_bL9"/>
</dbReference>
<evidence type="ECO:0000256" key="5">
    <source>
        <dbReference type="ARBA" id="ARBA00023274"/>
    </source>
</evidence>
<feature type="domain" description="Ribosomal protein L9" evidence="8">
    <location>
        <begin position="1"/>
        <end position="45"/>
    </location>
</feature>
<dbReference type="Proteomes" id="UP000034952">
    <property type="component" value="Unassembled WGS sequence"/>
</dbReference>
<dbReference type="Pfam" id="PF01281">
    <property type="entry name" value="Ribosomal_L9_N"/>
    <property type="match status" value="1"/>
</dbReference>
<comment type="caution">
    <text evidence="10">The sequence shown here is derived from an EMBL/GenBank/DDBJ whole genome shotgun (WGS) entry which is preliminary data.</text>
</comment>
<evidence type="ECO:0000256" key="2">
    <source>
        <dbReference type="ARBA" id="ARBA00022730"/>
    </source>
</evidence>
<dbReference type="GO" id="GO:1990904">
    <property type="term" value="C:ribonucleoprotein complex"/>
    <property type="evidence" value="ECO:0007669"/>
    <property type="project" value="UniProtKB-KW"/>
</dbReference>
<keyword evidence="5" id="KW-0687">Ribonucleoprotein</keyword>
<sequence>MRIILTTDIPKVGNRYDLKEVKDGYANVLIAKGVALLATPQAISSLEAKKAQIEKKKEEETKVFESIIATIDNRKIEIKAKANEKGHLFKAVSAHEIAQAIKLISGVEIEESAIIMDHIKELGLHTIEIKKGNRKGRCEVLVIKA</sequence>
<name>A0A0G0B9Y5_9BACT</name>
<accession>A0A0G0B9Y5</accession>
<keyword evidence="4 10" id="KW-0689">Ribosomal protein</keyword>
<evidence type="ECO:0000256" key="6">
    <source>
        <dbReference type="ARBA" id="ARBA00035292"/>
    </source>
</evidence>
<evidence type="ECO:0000256" key="1">
    <source>
        <dbReference type="ARBA" id="ARBA00010605"/>
    </source>
</evidence>
<dbReference type="InterPro" id="IPR020069">
    <property type="entry name" value="Ribosomal_bL9_C"/>
</dbReference>
<evidence type="ECO:0000256" key="3">
    <source>
        <dbReference type="ARBA" id="ARBA00022884"/>
    </source>
</evidence>
<dbReference type="GO" id="GO:0006412">
    <property type="term" value="P:translation"/>
    <property type="evidence" value="ECO:0007669"/>
    <property type="project" value="InterPro"/>
</dbReference>
<proteinExistence type="inferred from homology"/>
<dbReference type="Gene3D" id="3.40.5.10">
    <property type="entry name" value="Ribosomal protein L9, N-terminal domain"/>
    <property type="match status" value="1"/>
</dbReference>
<evidence type="ECO:0000259" key="8">
    <source>
        <dbReference type="Pfam" id="PF01281"/>
    </source>
</evidence>
<keyword evidence="3" id="KW-0694">RNA-binding</keyword>
<dbReference type="GO" id="GO:0005840">
    <property type="term" value="C:ribosome"/>
    <property type="evidence" value="ECO:0007669"/>
    <property type="project" value="UniProtKB-KW"/>
</dbReference>
<dbReference type="Gene3D" id="3.10.430.100">
    <property type="entry name" value="Ribosomal protein L9, C-terminal domain"/>
    <property type="match status" value="1"/>
</dbReference>
<keyword evidence="2" id="KW-0699">rRNA-binding</keyword>
<evidence type="ECO:0000256" key="4">
    <source>
        <dbReference type="ARBA" id="ARBA00022980"/>
    </source>
</evidence>
<dbReference type="InterPro" id="IPR036935">
    <property type="entry name" value="Ribosomal_bL9_N_sf"/>
</dbReference>
<dbReference type="InterPro" id="IPR020594">
    <property type="entry name" value="Ribosomal_bL9_bac/chp"/>
</dbReference>
<evidence type="ECO:0000313" key="10">
    <source>
        <dbReference type="EMBL" id="KKP66238.1"/>
    </source>
</evidence>
<reference evidence="10 11" key="1">
    <citation type="journal article" date="2015" name="Nature">
        <title>rRNA introns, odd ribosomes, and small enigmatic genomes across a large radiation of phyla.</title>
        <authorList>
            <person name="Brown C.T."/>
            <person name="Hug L.A."/>
            <person name="Thomas B.C."/>
            <person name="Sharon I."/>
            <person name="Castelle C.J."/>
            <person name="Singh A."/>
            <person name="Wilkins M.J."/>
            <person name="Williams K.H."/>
            <person name="Banfield J.F."/>
        </authorList>
    </citation>
    <scope>NUCLEOTIDE SEQUENCE [LARGE SCALE GENOMIC DNA]</scope>
</reference>
<feature type="domain" description="Large ribosomal subunit protein bL9 C-terminal" evidence="9">
    <location>
        <begin position="68"/>
        <end position="130"/>
    </location>
</feature>
<dbReference type="GO" id="GO:0003735">
    <property type="term" value="F:structural constituent of ribosome"/>
    <property type="evidence" value="ECO:0007669"/>
    <property type="project" value="InterPro"/>
</dbReference>
<dbReference type="InterPro" id="IPR009027">
    <property type="entry name" value="Ribosomal_bL9/RNase_H1_N"/>
</dbReference>
<dbReference type="InterPro" id="IPR020070">
    <property type="entry name" value="Ribosomal_bL9_N"/>
</dbReference>
<dbReference type="InterPro" id="IPR036791">
    <property type="entry name" value="Ribosomal_bL9_C_sf"/>
</dbReference>
<dbReference type="SUPFAM" id="SSF55658">
    <property type="entry name" value="L9 N-domain-like"/>
    <property type="match status" value="1"/>
</dbReference>
<dbReference type="NCBIfam" id="TIGR00158">
    <property type="entry name" value="L9"/>
    <property type="match status" value="1"/>
</dbReference>
<evidence type="ECO:0000259" key="9">
    <source>
        <dbReference type="Pfam" id="PF03948"/>
    </source>
</evidence>
<comment type="similarity">
    <text evidence="1">Belongs to the bacterial ribosomal protein bL9 family.</text>
</comment>
<dbReference type="Pfam" id="PF03948">
    <property type="entry name" value="Ribosomal_L9_C"/>
    <property type="match status" value="1"/>
</dbReference>
<dbReference type="SUPFAM" id="SSF55653">
    <property type="entry name" value="Ribosomal protein L9 C-domain"/>
    <property type="match status" value="1"/>
</dbReference>
<evidence type="ECO:0000256" key="7">
    <source>
        <dbReference type="ARBA" id="ARBA00035456"/>
    </source>
</evidence>
<dbReference type="EMBL" id="LBPY01000010">
    <property type="protein sequence ID" value="KKP66238.1"/>
    <property type="molecule type" value="Genomic_DNA"/>
</dbReference>
<dbReference type="AlphaFoldDB" id="A0A0G0B9Y5"/>
<evidence type="ECO:0000313" key="11">
    <source>
        <dbReference type="Proteomes" id="UP000034952"/>
    </source>
</evidence>
<dbReference type="GO" id="GO:0019843">
    <property type="term" value="F:rRNA binding"/>
    <property type="evidence" value="ECO:0007669"/>
    <property type="project" value="UniProtKB-KW"/>
</dbReference>